<keyword evidence="6" id="KW-1185">Reference proteome</keyword>
<evidence type="ECO:0000313" key="6">
    <source>
        <dbReference type="Proteomes" id="UP001054945"/>
    </source>
</evidence>
<dbReference type="GO" id="GO:0003743">
    <property type="term" value="F:translation initiation factor activity"/>
    <property type="evidence" value="ECO:0007669"/>
    <property type="project" value="UniProtKB-KW"/>
</dbReference>
<dbReference type="InterPro" id="IPR016650">
    <property type="entry name" value="eIF3e"/>
</dbReference>
<keyword evidence="2 5" id="KW-0396">Initiation factor</keyword>
<dbReference type="EMBL" id="BPLR01008460">
    <property type="protein sequence ID" value="GIY24885.1"/>
    <property type="molecule type" value="Genomic_DNA"/>
</dbReference>
<dbReference type="PANTHER" id="PTHR10317">
    <property type="entry name" value="EUKARYOTIC TRANSLATION INITIATION FACTOR 3 SUBUNIT E"/>
    <property type="match status" value="1"/>
</dbReference>
<name>A0AAV4RT22_CAEEX</name>
<dbReference type="AlphaFoldDB" id="A0AAV4RT22"/>
<dbReference type="GO" id="GO:0005852">
    <property type="term" value="C:eukaryotic translation initiation factor 3 complex"/>
    <property type="evidence" value="ECO:0007669"/>
    <property type="project" value="InterPro"/>
</dbReference>
<keyword evidence="1" id="KW-0963">Cytoplasm</keyword>
<keyword evidence="3" id="KW-0648">Protein biosynthesis</keyword>
<dbReference type="InterPro" id="IPR019010">
    <property type="entry name" value="eIF3e_N"/>
</dbReference>
<gene>
    <name evidence="5" type="primary">eif3e</name>
    <name evidence="5" type="ORF">CEXT_782891</name>
</gene>
<reference evidence="5 6" key="1">
    <citation type="submission" date="2021-06" db="EMBL/GenBank/DDBJ databases">
        <title>Caerostris extrusa draft genome.</title>
        <authorList>
            <person name="Kono N."/>
            <person name="Arakawa K."/>
        </authorList>
    </citation>
    <scope>NUCLEOTIDE SEQUENCE [LARGE SCALE GENOMIC DNA]</scope>
</reference>
<dbReference type="Proteomes" id="UP001054945">
    <property type="component" value="Unassembled WGS sequence"/>
</dbReference>
<dbReference type="SMART" id="SM01186">
    <property type="entry name" value="eIF3_N"/>
    <property type="match status" value="1"/>
</dbReference>
<comment type="caution">
    <text evidence="5">The sequence shown here is derived from an EMBL/GenBank/DDBJ whole genome shotgun (WGS) entry which is preliminary data.</text>
</comment>
<protein>
    <submittedName>
        <fullName evidence="5">Eukaryotic translation initiation factor 3 subunit E</fullName>
    </submittedName>
</protein>
<sequence>MAQYDLTSKIGAYLDRHLVFPLLEFLHVKQVYDERELLLGKLEIVKNTRMIDYAIDIHKQLHPNAIIPEELLEKRRKVVNELKIYQEETNHIRRIFESQPVVKQIETTRDGRTLLDFLVKNYQFNIEWMDSVYIFAKSQYECGNYMSATEYLYLYRLLVRISII</sequence>
<proteinExistence type="predicted"/>
<evidence type="ECO:0000259" key="4">
    <source>
        <dbReference type="SMART" id="SM01186"/>
    </source>
</evidence>
<evidence type="ECO:0000256" key="2">
    <source>
        <dbReference type="ARBA" id="ARBA00022540"/>
    </source>
</evidence>
<accession>A0AAV4RT22</accession>
<evidence type="ECO:0000256" key="1">
    <source>
        <dbReference type="ARBA" id="ARBA00022490"/>
    </source>
</evidence>
<feature type="domain" description="Eukaryotic translation initiation factor 3 subunit E N-terminal" evidence="4">
    <location>
        <begin position="5"/>
        <end position="139"/>
    </location>
</feature>
<evidence type="ECO:0000313" key="5">
    <source>
        <dbReference type="EMBL" id="GIY24885.1"/>
    </source>
</evidence>
<organism evidence="5 6">
    <name type="scientific">Caerostris extrusa</name>
    <name type="common">Bark spider</name>
    <name type="synonym">Caerostris bankana</name>
    <dbReference type="NCBI Taxonomy" id="172846"/>
    <lineage>
        <taxon>Eukaryota</taxon>
        <taxon>Metazoa</taxon>
        <taxon>Ecdysozoa</taxon>
        <taxon>Arthropoda</taxon>
        <taxon>Chelicerata</taxon>
        <taxon>Arachnida</taxon>
        <taxon>Araneae</taxon>
        <taxon>Araneomorphae</taxon>
        <taxon>Entelegynae</taxon>
        <taxon>Araneoidea</taxon>
        <taxon>Araneidae</taxon>
        <taxon>Caerostris</taxon>
    </lineage>
</organism>
<evidence type="ECO:0000256" key="3">
    <source>
        <dbReference type="ARBA" id="ARBA00022917"/>
    </source>
</evidence>
<dbReference type="Pfam" id="PF09440">
    <property type="entry name" value="eIF3_N"/>
    <property type="match status" value="1"/>
</dbReference>